<organism evidence="2 3">
    <name type="scientific">Aquibium oceanicum</name>
    <dbReference type="NCBI Taxonomy" id="1670800"/>
    <lineage>
        <taxon>Bacteria</taxon>
        <taxon>Pseudomonadati</taxon>
        <taxon>Pseudomonadota</taxon>
        <taxon>Alphaproteobacteria</taxon>
        <taxon>Hyphomicrobiales</taxon>
        <taxon>Phyllobacteriaceae</taxon>
        <taxon>Aquibium</taxon>
    </lineage>
</organism>
<keyword evidence="3" id="KW-1185">Reference proteome</keyword>
<dbReference type="Proteomes" id="UP000182840">
    <property type="component" value="Chromosome"/>
</dbReference>
<keyword evidence="1" id="KW-1133">Transmembrane helix</keyword>
<evidence type="ECO:0000313" key="3">
    <source>
        <dbReference type="Proteomes" id="UP000182840"/>
    </source>
</evidence>
<keyword evidence="1" id="KW-0472">Membrane</keyword>
<feature type="transmembrane region" description="Helical" evidence="1">
    <location>
        <begin position="12"/>
        <end position="31"/>
    </location>
</feature>
<feature type="transmembrane region" description="Helical" evidence="1">
    <location>
        <begin position="70"/>
        <end position="88"/>
    </location>
</feature>
<dbReference type="KEGG" id="meso:BSQ44_12850"/>
<name>A0A1L3SS67_9HYPH</name>
<accession>A0A1L3SS67</accession>
<dbReference type="EMBL" id="CP018171">
    <property type="protein sequence ID" value="APH72152.1"/>
    <property type="molecule type" value="Genomic_DNA"/>
</dbReference>
<sequence>MSRYHFRPNGGAALMLVAALVGAGIALWSYLDRSSGIGGTAGAMLVVVASLLLALDALIFFFLPSGALRATIATLGFLGAIGTLVAAWFLHAWWLMAAMVLVALALILALAVRSRERAVRTA</sequence>
<evidence type="ECO:0000256" key="1">
    <source>
        <dbReference type="SAM" id="Phobius"/>
    </source>
</evidence>
<dbReference type="AlphaFoldDB" id="A0A1L3SS67"/>
<proteinExistence type="predicted"/>
<dbReference type="RefSeq" id="WP_072604739.1">
    <property type="nucleotide sequence ID" value="NZ_CP018171.1"/>
</dbReference>
<reference evidence="3" key="1">
    <citation type="submission" date="2016-11" db="EMBL/GenBank/DDBJ databases">
        <title>Mesorhizobium oceanicum sp. nov., isolated from deep seawater in South China Sea.</title>
        <authorList>
            <person name="Fu G.-Y."/>
        </authorList>
    </citation>
    <scope>NUCLEOTIDE SEQUENCE [LARGE SCALE GENOMIC DNA]</scope>
    <source>
        <strain evidence="3">B7</strain>
    </source>
</reference>
<feature type="transmembrane region" description="Helical" evidence="1">
    <location>
        <begin position="94"/>
        <end position="112"/>
    </location>
</feature>
<keyword evidence="1" id="KW-0812">Transmembrane</keyword>
<gene>
    <name evidence="2" type="ORF">BSQ44_12850</name>
</gene>
<feature type="transmembrane region" description="Helical" evidence="1">
    <location>
        <begin position="43"/>
        <end position="63"/>
    </location>
</feature>
<protein>
    <submittedName>
        <fullName evidence="2">Uncharacterized protein</fullName>
    </submittedName>
</protein>
<dbReference type="STRING" id="1670800.BSQ44_12850"/>
<evidence type="ECO:0000313" key="2">
    <source>
        <dbReference type="EMBL" id="APH72152.1"/>
    </source>
</evidence>